<dbReference type="PANTHER" id="PTHR34482:SF36">
    <property type="entry name" value="RETROTRANSPOSON GAG DOMAIN-CONTAINING PROTEIN"/>
    <property type="match status" value="1"/>
</dbReference>
<feature type="domain" description="Retrotransposon gag" evidence="2">
    <location>
        <begin position="97"/>
        <end position="190"/>
    </location>
</feature>
<sequence>MQVSPITETRSGMGLHDRTAGNNALSQAMLRILERVVGPNIGSEGCGSVTKRLRSNGAKVFRGITGVASNVAEYWMDATERIMDDLDFTAEEKLKEVVYLLRDESYQWWLTIKEDTQLNRLTWDLFKIAFQSKYVGASYIDSRRLEFLNLTQEDCSVAKYEAEFLRLSRYARGMVVTEYERCVRFEDGLQDSLRVLIAPQRERDFSTLVKKAKITEEVKRTEHQNRDRGKAKRDAELVNSGMRPRKKAMFDGPVRVGPTVTPTG</sequence>
<evidence type="ECO:0000256" key="1">
    <source>
        <dbReference type="SAM" id="MobiDB-lite"/>
    </source>
</evidence>
<dbReference type="Pfam" id="PF03732">
    <property type="entry name" value="Retrotrans_gag"/>
    <property type="match status" value="1"/>
</dbReference>
<evidence type="ECO:0000259" key="2">
    <source>
        <dbReference type="Pfam" id="PF03732"/>
    </source>
</evidence>
<protein>
    <recommendedName>
        <fullName evidence="2">Retrotransposon gag domain-containing protein</fullName>
    </recommendedName>
</protein>
<dbReference type="PaxDb" id="3635-A0A1U8MP22"/>
<dbReference type="KEGG" id="ghi:107935676"/>
<dbReference type="PANTHER" id="PTHR34482">
    <property type="entry name" value="DNA DAMAGE-INDUCIBLE PROTEIN 1-LIKE"/>
    <property type="match status" value="1"/>
</dbReference>
<accession>A0A1U8MP22</accession>
<proteinExistence type="predicted"/>
<reference evidence="3" key="1">
    <citation type="journal article" date="2020" name="Nat. Genet.">
        <title>Genomic diversifications of five Gossypium allopolyploid species and their impact on cotton improvement.</title>
        <authorList>
            <person name="Chen Z.J."/>
            <person name="Sreedasyam A."/>
            <person name="Ando A."/>
            <person name="Song Q."/>
            <person name="De Santiago L.M."/>
            <person name="Hulse-Kemp A.M."/>
            <person name="Ding M."/>
            <person name="Ye W."/>
            <person name="Kirkbride R.C."/>
            <person name="Jenkins J."/>
            <person name="Plott C."/>
            <person name="Lovell J."/>
            <person name="Lin Y.M."/>
            <person name="Vaughn R."/>
            <person name="Liu B."/>
            <person name="Simpson S."/>
            <person name="Scheffler B.E."/>
            <person name="Wen L."/>
            <person name="Saski C.A."/>
            <person name="Grover C.E."/>
            <person name="Hu G."/>
            <person name="Conover J.L."/>
            <person name="Carlson J.W."/>
            <person name="Shu S."/>
            <person name="Boston L.B."/>
            <person name="Williams M."/>
            <person name="Peterson D.G."/>
            <person name="McGee K."/>
            <person name="Jones D.C."/>
            <person name="Wendel J.F."/>
            <person name="Stelly D.M."/>
            <person name="Grimwood J."/>
            <person name="Schmutz J."/>
        </authorList>
    </citation>
    <scope>NUCLEOTIDE SEQUENCE [LARGE SCALE GENOMIC DNA]</scope>
    <source>
        <strain evidence="3">cv. TM-1</strain>
    </source>
</reference>
<evidence type="ECO:0000313" key="4">
    <source>
        <dbReference type="RefSeq" id="XP_016723787.1"/>
    </source>
</evidence>
<keyword evidence="3" id="KW-1185">Reference proteome</keyword>
<dbReference type="OrthoDB" id="1936908at2759"/>
<name>A0A1U8MP22_GOSHI</name>
<dbReference type="RefSeq" id="XP_016723787.1">
    <property type="nucleotide sequence ID" value="XM_016868298.1"/>
</dbReference>
<gene>
    <name evidence="4" type="primary">LOC107935676</name>
</gene>
<dbReference type="AlphaFoldDB" id="A0A1U8MP22"/>
<evidence type="ECO:0000313" key="3">
    <source>
        <dbReference type="Proteomes" id="UP000818029"/>
    </source>
</evidence>
<dbReference type="Proteomes" id="UP000818029">
    <property type="component" value="Chromosome A01"/>
</dbReference>
<feature type="region of interest" description="Disordered" evidence="1">
    <location>
        <begin position="219"/>
        <end position="264"/>
    </location>
</feature>
<reference evidence="4" key="2">
    <citation type="submission" date="2025-08" db="UniProtKB">
        <authorList>
            <consortium name="RefSeq"/>
        </authorList>
    </citation>
    <scope>IDENTIFICATION</scope>
</reference>
<dbReference type="GeneID" id="107935676"/>
<organism evidence="3 4">
    <name type="scientific">Gossypium hirsutum</name>
    <name type="common">Upland cotton</name>
    <name type="synonym">Gossypium mexicanum</name>
    <dbReference type="NCBI Taxonomy" id="3635"/>
    <lineage>
        <taxon>Eukaryota</taxon>
        <taxon>Viridiplantae</taxon>
        <taxon>Streptophyta</taxon>
        <taxon>Embryophyta</taxon>
        <taxon>Tracheophyta</taxon>
        <taxon>Spermatophyta</taxon>
        <taxon>Magnoliopsida</taxon>
        <taxon>eudicotyledons</taxon>
        <taxon>Gunneridae</taxon>
        <taxon>Pentapetalae</taxon>
        <taxon>rosids</taxon>
        <taxon>malvids</taxon>
        <taxon>Malvales</taxon>
        <taxon>Malvaceae</taxon>
        <taxon>Malvoideae</taxon>
        <taxon>Gossypium</taxon>
    </lineage>
</organism>
<feature type="compositionally biased region" description="Basic and acidic residues" evidence="1">
    <location>
        <begin position="219"/>
        <end position="236"/>
    </location>
</feature>
<dbReference type="InterPro" id="IPR005162">
    <property type="entry name" value="Retrotrans_gag_dom"/>
</dbReference>